<accession>A0A8H3ZZX8</accession>
<protein>
    <submittedName>
        <fullName evidence="1">Uncharacterized protein</fullName>
    </submittedName>
</protein>
<sequence>MEFKRMQNFLVKLRLGYGQGWQWIYSIEKLPIERMEPNGANGANGAQWSQWNQWSQWSPMEPMELMEPIDPMVIFISVYQQIDQQEIKIDRILNLQYQIQTFTPD</sequence>
<proteinExistence type="predicted"/>
<name>A0A8H3ZZX8_GIGMA</name>
<organism evidence="1 2">
    <name type="scientific">Gigaspora margarita</name>
    <dbReference type="NCBI Taxonomy" id="4874"/>
    <lineage>
        <taxon>Eukaryota</taxon>
        <taxon>Fungi</taxon>
        <taxon>Fungi incertae sedis</taxon>
        <taxon>Mucoromycota</taxon>
        <taxon>Glomeromycotina</taxon>
        <taxon>Glomeromycetes</taxon>
        <taxon>Diversisporales</taxon>
        <taxon>Gigasporaceae</taxon>
        <taxon>Gigaspora</taxon>
    </lineage>
</organism>
<gene>
    <name evidence="1" type="ORF">F8M41_016124</name>
</gene>
<dbReference type="AlphaFoldDB" id="A0A8H3ZZX8"/>
<evidence type="ECO:0000313" key="2">
    <source>
        <dbReference type="Proteomes" id="UP000439903"/>
    </source>
</evidence>
<dbReference type="Proteomes" id="UP000439903">
    <property type="component" value="Unassembled WGS sequence"/>
</dbReference>
<evidence type="ECO:0000313" key="1">
    <source>
        <dbReference type="EMBL" id="KAF0342514.1"/>
    </source>
</evidence>
<comment type="caution">
    <text evidence="1">The sequence shown here is derived from an EMBL/GenBank/DDBJ whole genome shotgun (WGS) entry which is preliminary data.</text>
</comment>
<keyword evidence="2" id="KW-1185">Reference proteome</keyword>
<reference evidence="1 2" key="1">
    <citation type="journal article" date="2019" name="Environ. Microbiol.">
        <title>At the nexus of three kingdoms: the genome of the mycorrhizal fungus Gigaspora margarita provides insights into plant, endobacterial and fungal interactions.</title>
        <authorList>
            <person name="Venice F."/>
            <person name="Ghignone S."/>
            <person name="Salvioli di Fossalunga A."/>
            <person name="Amselem J."/>
            <person name="Novero M."/>
            <person name="Xianan X."/>
            <person name="Sedzielewska Toro K."/>
            <person name="Morin E."/>
            <person name="Lipzen A."/>
            <person name="Grigoriev I.V."/>
            <person name="Henrissat B."/>
            <person name="Martin F.M."/>
            <person name="Bonfante P."/>
        </authorList>
    </citation>
    <scope>NUCLEOTIDE SEQUENCE [LARGE SCALE GENOMIC DNA]</scope>
    <source>
        <strain evidence="1 2">BEG34</strain>
    </source>
</reference>
<dbReference type="EMBL" id="WTPW01003446">
    <property type="protein sequence ID" value="KAF0342514.1"/>
    <property type="molecule type" value="Genomic_DNA"/>
</dbReference>